<dbReference type="Proteomes" id="UP000430508">
    <property type="component" value="Chromosome"/>
</dbReference>
<dbReference type="AlphaFoldDB" id="A0A857DGR5"/>
<dbReference type="InterPro" id="IPR004089">
    <property type="entry name" value="MCPsignal_dom"/>
</dbReference>
<organism evidence="4 5">
    <name type="scientific">Dehalobacter restrictus</name>
    <dbReference type="NCBI Taxonomy" id="55583"/>
    <lineage>
        <taxon>Bacteria</taxon>
        <taxon>Bacillati</taxon>
        <taxon>Bacillota</taxon>
        <taxon>Clostridia</taxon>
        <taxon>Eubacteriales</taxon>
        <taxon>Desulfitobacteriaceae</taxon>
        <taxon>Dehalobacter</taxon>
    </lineage>
</organism>
<dbReference type="SMART" id="SM00283">
    <property type="entry name" value="MA"/>
    <property type="match status" value="1"/>
</dbReference>
<dbReference type="SUPFAM" id="SSF58104">
    <property type="entry name" value="Methyl-accepting chemotaxis protein (MCP) signaling domain"/>
    <property type="match status" value="1"/>
</dbReference>
<gene>
    <name evidence="4" type="ORF">GQ588_04745</name>
</gene>
<reference evidence="4 5" key="1">
    <citation type="submission" date="2019-12" db="EMBL/GenBank/DDBJ databases">
        <title>Sequence classification of anaerobic respiratory reductive dehalogenases: First we see many, then we see few.</title>
        <authorList>
            <person name="Molenda O."/>
            <person name="Puentes Jacome L.A."/>
            <person name="Cao X."/>
            <person name="Nesbo C.L."/>
            <person name="Tang S."/>
            <person name="Morson N."/>
            <person name="Patron J."/>
            <person name="Lomheim L."/>
            <person name="Wishart D.S."/>
            <person name="Edwards E.A."/>
        </authorList>
    </citation>
    <scope>NUCLEOTIDE SEQUENCE [LARGE SCALE GENOMIC DNA]</scope>
    <source>
        <strain evidence="4 5">12DCA</strain>
    </source>
</reference>
<keyword evidence="1 2" id="KW-0807">Transducer</keyword>
<evidence type="ECO:0000256" key="1">
    <source>
        <dbReference type="ARBA" id="ARBA00023224"/>
    </source>
</evidence>
<evidence type="ECO:0000259" key="3">
    <source>
        <dbReference type="PROSITE" id="PS50111"/>
    </source>
</evidence>
<dbReference type="EMBL" id="CP046996">
    <property type="protein sequence ID" value="QHA00003.1"/>
    <property type="molecule type" value="Genomic_DNA"/>
</dbReference>
<evidence type="ECO:0000313" key="4">
    <source>
        <dbReference type="EMBL" id="QHA00003.1"/>
    </source>
</evidence>
<evidence type="ECO:0000256" key="2">
    <source>
        <dbReference type="PROSITE-ProRule" id="PRU00284"/>
    </source>
</evidence>
<dbReference type="Gene3D" id="1.10.287.950">
    <property type="entry name" value="Methyl-accepting chemotaxis protein"/>
    <property type="match status" value="1"/>
</dbReference>
<dbReference type="GO" id="GO:0007165">
    <property type="term" value="P:signal transduction"/>
    <property type="evidence" value="ECO:0007669"/>
    <property type="project" value="UniProtKB-KW"/>
</dbReference>
<feature type="domain" description="Methyl-accepting transducer" evidence="3">
    <location>
        <begin position="110"/>
        <end position="273"/>
    </location>
</feature>
<dbReference type="Pfam" id="PF00015">
    <property type="entry name" value="MCPsignal"/>
    <property type="match status" value="1"/>
</dbReference>
<dbReference type="PROSITE" id="PS50111">
    <property type="entry name" value="CHEMOTAXIS_TRANSDUC_2"/>
    <property type="match status" value="1"/>
</dbReference>
<sequence length="273" mass="29108">MVLLKGQDALEALCGILPYVVKALPPDMALYVTDGKKYLQVAEGEELNIGIEVGSEIMGTATEKCMKENRKTVFNVRTGTLFRGVNIPIPDENGSPVGTVVCATGRKKQQDVNEVAVQLSNYLDQIASAVEEVAMGAGRLAEVGQALSVKAQESNQKIDETEVIINTITNISNQTNMLGLNAAIESARAGEHGRGFGVVAQEIRKLAENSKKAAEEVRQIIESISSAVTDMTNAAEESGQIAQQQAAATQENAATIDHLRKLAETVKDTAAKL</sequence>
<evidence type="ECO:0000313" key="5">
    <source>
        <dbReference type="Proteomes" id="UP000430508"/>
    </source>
</evidence>
<dbReference type="PANTHER" id="PTHR32089:SF112">
    <property type="entry name" value="LYSOZYME-LIKE PROTEIN-RELATED"/>
    <property type="match status" value="1"/>
</dbReference>
<name>A0A857DGR5_9FIRM</name>
<dbReference type="RefSeq" id="WP_025205344.1">
    <property type="nucleotide sequence ID" value="NZ_CP046996.1"/>
</dbReference>
<accession>A0A857DGR5</accession>
<dbReference type="GO" id="GO:0016020">
    <property type="term" value="C:membrane"/>
    <property type="evidence" value="ECO:0007669"/>
    <property type="project" value="InterPro"/>
</dbReference>
<dbReference type="PANTHER" id="PTHR32089">
    <property type="entry name" value="METHYL-ACCEPTING CHEMOTAXIS PROTEIN MCPB"/>
    <property type="match status" value="1"/>
</dbReference>
<proteinExistence type="predicted"/>
<protein>
    <submittedName>
        <fullName evidence="4">Chemotaxis protein</fullName>
    </submittedName>
</protein>